<keyword evidence="4" id="KW-0677">Repeat</keyword>
<feature type="compositionally biased region" description="Basic and acidic residues" evidence="7">
    <location>
        <begin position="135"/>
        <end position="152"/>
    </location>
</feature>
<feature type="region of interest" description="Disordered" evidence="7">
    <location>
        <begin position="226"/>
        <end position="274"/>
    </location>
</feature>
<dbReference type="GO" id="GO:0005874">
    <property type="term" value="C:microtubule"/>
    <property type="evidence" value="ECO:0007669"/>
    <property type="project" value="UniProtKB-KW"/>
</dbReference>
<comment type="subcellular location">
    <subcellularLocation>
        <location evidence="1 6">Cytoplasm</location>
        <location evidence="1 6">Cytoskeleton</location>
    </subcellularLocation>
</comment>
<feature type="region of interest" description="Disordered" evidence="7">
    <location>
        <begin position="95"/>
        <end position="153"/>
    </location>
</feature>
<dbReference type="Proteomes" id="UP000654370">
    <property type="component" value="Unassembled WGS sequence"/>
</dbReference>
<evidence type="ECO:0000256" key="1">
    <source>
        <dbReference type="ARBA" id="ARBA00004245"/>
    </source>
</evidence>
<dbReference type="PANTHER" id="PTHR11501">
    <property type="entry name" value="MICROTUBULE-ASSOCIATED PROTEIN"/>
    <property type="match status" value="1"/>
</dbReference>
<dbReference type="GO" id="GO:0008017">
    <property type="term" value="F:microtubule binding"/>
    <property type="evidence" value="ECO:0007669"/>
    <property type="project" value="InterPro"/>
</dbReference>
<dbReference type="PROSITE" id="PS00229">
    <property type="entry name" value="TAU_MAP_1"/>
    <property type="match status" value="1"/>
</dbReference>
<accession>A0A8H7Q0Q9</accession>
<evidence type="ECO:0000256" key="6">
    <source>
        <dbReference type="RuleBase" id="RU000686"/>
    </source>
</evidence>
<reference evidence="8" key="1">
    <citation type="submission" date="2020-12" db="EMBL/GenBank/DDBJ databases">
        <title>Metabolic potential, ecology and presence of endohyphal bacteria is reflected in genomic diversity of Mucoromycotina.</title>
        <authorList>
            <person name="Muszewska A."/>
            <person name="Okrasinska A."/>
            <person name="Steczkiewicz K."/>
            <person name="Drgas O."/>
            <person name="Orlowska M."/>
            <person name="Perlinska-Lenart U."/>
            <person name="Aleksandrzak-Piekarczyk T."/>
            <person name="Szatraj K."/>
            <person name="Zielenkiewicz U."/>
            <person name="Pilsyk S."/>
            <person name="Malc E."/>
            <person name="Mieczkowski P."/>
            <person name="Kruszewska J.S."/>
            <person name="Biernat P."/>
            <person name="Pawlowska J."/>
        </authorList>
    </citation>
    <scope>NUCLEOTIDE SEQUENCE</scope>
    <source>
        <strain evidence="8">WA0000067209</strain>
    </source>
</reference>
<organism evidence="8 9">
    <name type="scientific">Mortierella isabellina</name>
    <name type="common">Filamentous fungus</name>
    <name type="synonym">Umbelopsis isabellina</name>
    <dbReference type="NCBI Taxonomy" id="91625"/>
    <lineage>
        <taxon>Eukaryota</taxon>
        <taxon>Fungi</taxon>
        <taxon>Fungi incertae sedis</taxon>
        <taxon>Mucoromycota</taxon>
        <taxon>Mucoromycotina</taxon>
        <taxon>Umbelopsidomycetes</taxon>
        <taxon>Umbelopsidales</taxon>
        <taxon>Umbelopsidaceae</taxon>
        <taxon>Umbelopsis</taxon>
    </lineage>
</organism>
<dbReference type="AlphaFoldDB" id="A0A8H7Q0Q9"/>
<evidence type="ECO:0000256" key="5">
    <source>
        <dbReference type="ARBA" id="ARBA00023212"/>
    </source>
</evidence>
<keyword evidence="9" id="KW-1185">Reference proteome</keyword>
<evidence type="ECO:0000256" key="4">
    <source>
        <dbReference type="ARBA" id="ARBA00022737"/>
    </source>
</evidence>
<dbReference type="EMBL" id="JAEPQZ010000003">
    <property type="protein sequence ID" value="KAG2183195.1"/>
    <property type="molecule type" value="Genomic_DNA"/>
</dbReference>
<feature type="compositionally biased region" description="Basic and acidic residues" evidence="7">
    <location>
        <begin position="96"/>
        <end position="114"/>
    </location>
</feature>
<proteinExistence type="predicted"/>
<dbReference type="PROSITE" id="PS51491">
    <property type="entry name" value="TAU_MAP_2"/>
    <property type="match status" value="1"/>
</dbReference>
<evidence type="ECO:0000256" key="7">
    <source>
        <dbReference type="SAM" id="MobiDB-lite"/>
    </source>
</evidence>
<comment type="caution">
    <text evidence="8">The sequence shown here is derived from an EMBL/GenBank/DDBJ whole genome shotgun (WGS) entry which is preliminary data.</text>
</comment>
<gene>
    <name evidence="8" type="ORF">INT43_006190</name>
</gene>
<dbReference type="GO" id="GO:0000226">
    <property type="term" value="P:microtubule cytoskeleton organization"/>
    <property type="evidence" value="ECO:0007669"/>
    <property type="project" value="TreeGrafter"/>
</dbReference>
<keyword evidence="6" id="KW-0493">Microtubule</keyword>
<feature type="compositionally biased region" description="Acidic residues" evidence="7">
    <location>
        <begin position="247"/>
        <end position="256"/>
    </location>
</feature>
<sequence>MPISSSNRAAPVSPDLSMKARRSSTPSSQTSSTSGVSSTTSKKIFSEPIQKYQVQSKAVRCNYAALCKLYMRVGHRKLELLTSKFALIFNQPKVPTKAEARAKKNETSPPDPKRRVSYNKLDLSKVTSRVGSLDNVRKSSRDEKTESSEAAKKAARRVSRHIIPDQKLDFSKVTSRVGSKDNIRHKPGGGQNKIYDEKPVWKAETKLPKPDKLTSLTRKLAEVDIGNKTSSGKKLEEDVGENPFLSDEPEQIDEVPEQTTEQLTVAAPDNDTPL</sequence>
<dbReference type="OrthoDB" id="206213at2759"/>
<feature type="region of interest" description="Disordered" evidence="7">
    <location>
        <begin position="1"/>
        <end position="42"/>
    </location>
</feature>
<evidence type="ECO:0000256" key="2">
    <source>
        <dbReference type="ARBA" id="ARBA00022490"/>
    </source>
</evidence>
<feature type="compositionally biased region" description="Low complexity" evidence="7">
    <location>
        <begin position="23"/>
        <end position="41"/>
    </location>
</feature>
<keyword evidence="2 6" id="KW-0963">Cytoplasm</keyword>
<dbReference type="Pfam" id="PF00418">
    <property type="entry name" value="Tubulin-binding"/>
    <property type="match status" value="2"/>
</dbReference>
<protein>
    <recommendedName>
        <fullName evidence="6">Microtubule-associated protein</fullName>
    </recommendedName>
</protein>
<dbReference type="InterPro" id="IPR027324">
    <property type="entry name" value="MAP2/MAP4/Tau"/>
</dbReference>
<name>A0A8H7Q0Q9_MORIS</name>
<dbReference type="InterPro" id="IPR001084">
    <property type="entry name" value="MAP_tubulin-bd_rpt"/>
</dbReference>
<evidence type="ECO:0000256" key="3">
    <source>
        <dbReference type="ARBA" id="ARBA00022553"/>
    </source>
</evidence>
<dbReference type="PANTHER" id="PTHR11501:SF18">
    <property type="entry name" value="MICROTUBULE-ASSOCIATED PROTEIN"/>
    <property type="match status" value="1"/>
</dbReference>
<keyword evidence="3" id="KW-0597">Phosphoprotein</keyword>
<evidence type="ECO:0000313" key="8">
    <source>
        <dbReference type="EMBL" id="KAG2183195.1"/>
    </source>
</evidence>
<evidence type="ECO:0000313" key="9">
    <source>
        <dbReference type="Proteomes" id="UP000654370"/>
    </source>
</evidence>
<keyword evidence="5 6" id="KW-0206">Cytoskeleton</keyword>